<reference evidence="2" key="1">
    <citation type="submission" date="2015-08" db="EMBL/GenBank/DDBJ databases">
        <authorList>
            <person name="Babu N.S."/>
            <person name="Beckwith C.J."/>
            <person name="Beseler K.G."/>
            <person name="Brison A."/>
            <person name="Carone J.V."/>
            <person name="Caskin T.P."/>
            <person name="Diamond M."/>
            <person name="Durham M.E."/>
            <person name="Foxe J.M."/>
            <person name="Go M."/>
            <person name="Henderson B.A."/>
            <person name="Jones I.B."/>
            <person name="McGettigan J.A."/>
            <person name="Micheletti S.J."/>
            <person name="Nasrallah M.E."/>
            <person name="Ortiz D."/>
            <person name="Piller C.R."/>
            <person name="Privatt S.R."/>
            <person name="Schneider S.L."/>
            <person name="Sharp S."/>
            <person name="Smith T.C."/>
            <person name="Stanton J.D."/>
            <person name="Ullery H.E."/>
            <person name="Wilson R.J."/>
            <person name="Serrano M.G."/>
            <person name="Buck G."/>
            <person name="Lee V."/>
            <person name="Wang Y."/>
            <person name="Carvalho R."/>
            <person name="Voegtly L."/>
            <person name="Shi R."/>
            <person name="Duckworth R."/>
            <person name="Johnson A."/>
            <person name="Loviza R."/>
            <person name="Walstead R."/>
            <person name="Shah Z."/>
            <person name="Kiflezghi M."/>
            <person name="Wade K."/>
            <person name="Ball S.L."/>
            <person name="Bradley K.W."/>
            <person name="Asai D.J."/>
            <person name="Bowman C.A."/>
            <person name="Russell D.A."/>
            <person name="Pope W.H."/>
            <person name="Jacobs-Sera D."/>
            <person name="Hendrix R.W."/>
            <person name="Hatfull G.F."/>
        </authorList>
    </citation>
    <scope>NUCLEOTIDE SEQUENCE</scope>
</reference>
<proteinExistence type="predicted"/>
<feature type="compositionally biased region" description="Low complexity" evidence="1">
    <location>
        <begin position="23"/>
        <end position="40"/>
    </location>
</feature>
<dbReference type="EMBL" id="CZKB01000005">
    <property type="protein sequence ID" value="CUR57988.1"/>
    <property type="molecule type" value="Genomic_DNA"/>
</dbReference>
<feature type="compositionally biased region" description="Basic and acidic residues" evidence="1">
    <location>
        <begin position="1"/>
        <end position="20"/>
    </location>
</feature>
<protein>
    <submittedName>
        <fullName evidence="2">Uncharacterized protein</fullName>
    </submittedName>
</protein>
<evidence type="ECO:0000313" key="2">
    <source>
        <dbReference type="EMBL" id="CUR57988.1"/>
    </source>
</evidence>
<organism evidence="2">
    <name type="scientific">metagenome</name>
    <dbReference type="NCBI Taxonomy" id="256318"/>
    <lineage>
        <taxon>unclassified sequences</taxon>
        <taxon>metagenomes</taxon>
    </lineage>
</organism>
<sequence length="81" mass="8592">MSKMDNLRAMREARYAEAQKRSAAGPAKPAVKAPVAPPAATKKKAAAEPAAATEELCGHRNMSGRTCTRESGHAAKSHRYS</sequence>
<name>A0A2P2C7M5_9ZZZZ</name>
<feature type="region of interest" description="Disordered" evidence="1">
    <location>
        <begin position="1"/>
        <end position="81"/>
    </location>
</feature>
<evidence type="ECO:0000256" key="1">
    <source>
        <dbReference type="SAM" id="MobiDB-lite"/>
    </source>
</evidence>
<dbReference type="AlphaFoldDB" id="A0A2P2C7M5"/>
<gene>
    <name evidence="2" type="ORF">NOCA1130327</name>
</gene>
<accession>A0A2P2C7M5</accession>